<evidence type="ECO:0000256" key="1">
    <source>
        <dbReference type="SAM" id="Phobius"/>
    </source>
</evidence>
<dbReference type="RefSeq" id="WP_020915823.1">
    <property type="nucleotide sequence ID" value="NZ_CP041245.1"/>
</dbReference>
<keyword evidence="1" id="KW-0472">Membrane</keyword>
<accession>A0AAE7G454</accession>
<gene>
    <name evidence="2" type="ORF">FK493_00595</name>
</gene>
<keyword evidence="1" id="KW-0812">Transmembrane</keyword>
<dbReference type="EMBL" id="CP041245">
    <property type="protein sequence ID" value="QLK14075.1"/>
    <property type="molecule type" value="Genomic_DNA"/>
</dbReference>
<dbReference type="AlphaFoldDB" id="A0AAE7G454"/>
<sequence length="408" mass="51133">MINFSFLKKVKNNFLISFFKNFFYFFEFIFNNKFIEKNLFLKKKIFKNFFILKTFKKKLYFSITKKILFLFFFSFLKKIIIKKNKKFFYSNKILKIKKKELIMFISNFNFFNFKYKKIFFFLKIKNENFKNNNQKKIFYKKKRLYFVRNTFYSLKKIKIIGFLFIKKSKWYSYFSPYWFNFNNKKVKKFINFYFLKKKIFLLKRYFNVNFLLKNFNKKHLFSFSYLINKNKILNFQNIYLNKNLNKKYHFIKKKNFFYEINYIEKTKICLICSSSYNLVKIILNCFKKNYIELINYFKKKIFFVINKKINYIGYLSFRKKNFLTKIIEIILKKKNFFHYKKCLSLKIKLILLNYVNYVFNNKKIFLLKKNYFKKLSKNGIFNIIVYTKNMNIYCIKKKFFVYNIIINI</sequence>
<evidence type="ECO:0000313" key="3">
    <source>
        <dbReference type="Proteomes" id="UP000510930"/>
    </source>
</evidence>
<organism evidence="2 3">
    <name type="scientific">Carsonella ruddii</name>
    <dbReference type="NCBI Taxonomy" id="114186"/>
    <lineage>
        <taxon>Bacteria</taxon>
        <taxon>Pseudomonadati</taxon>
        <taxon>Pseudomonadota</taxon>
        <taxon>Gammaproteobacteria</taxon>
        <taxon>Oceanospirillales</taxon>
        <taxon>Halomonadaceae</taxon>
        <taxon>Zymobacter group</taxon>
        <taxon>Candidatus Carsonella</taxon>
    </lineage>
</organism>
<name>A0AAE7G454_CARRU</name>
<reference evidence="2 3" key="1">
    <citation type="submission" date="2019-06" db="EMBL/GenBank/DDBJ databases">
        <authorList>
            <person name="Petrone J.R."/>
            <person name="Munoz-Beristain A."/>
            <person name="Russell J.T."/>
            <person name="Rios-Glusberger P."/>
            <person name="Triplett E.W."/>
        </authorList>
    </citation>
    <scope>NUCLEOTIDE SEQUENCE [LARGE SCALE GENOMIC DNA]</scope>
    <source>
        <strain evidence="2">JRPAMB4</strain>
    </source>
</reference>
<dbReference type="Proteomes" id="UP000510930">
    <property type="component" value="Chromosome"/>
</dbReference>
<protein>
    <submittedName>
        <fullName evidence="2">Uncharacterized protein</fullName>
    </submittedName>
</protein>
<keyword evidence="1" id="KW-1133">Transmembrane helix</keyword>
<evidence type="ECO:0000313" key="2">
    <source>
        <dbReference type="EMBL" id="QLK14075.1"/>
    </source>
</evidence>
<proteinExistence type="predicted"/>
<feature type="transmembrane region" description="Helical" evidence="1">
    <location>
        <begin position="59"/>
        <end position="80"/>
    </location>
</feature>
<feature type="transmembrane region" description="Helical" evidence="1">
    <location>
        <begin position="12"/>
        <end position="30"/>
    </location>
</feature>